<dbReference type="InterPro" id="IPR018484">
    <property type="entry name" value="FGGY_N"/>
</dbReference>
<feature type="domain" description="Carbohydrate kinase FGGY C-terminal" evidence="5">
    <location>
        <begin position="316"/>
        <end position="483"/>
    </location>
</feature>
<dbReference type="KEGG" id="mbd:MEBOL_002273"/>
<keyword evidence="2" id="KW-0808">Transferase</keyword>
<dbReference type="InterPro" id="IPR000577">
    <property type="entry name" value="Carb_kinase_FGGY"/>
</dbReference>
<dbReference type="InterPro" id="IPR043129">
    <property type="entry name" value="ATPase_NBD"/>
</dbReference>
<dbReference type="PIRSF" id="PIRSF000538">
    <property type="entry name" value="GlpK"/>
    <property type="match status" value="1"/>
</dbReference>
<evidence type="ECO:0000256" key="2">
    <source>
        <dbReference type="ARBA" id="ARBA00022679"/>
    </source>
</evidence>
<evidence type="ECO:0000259" key="5">
    <source>
        <dbReference type="Pfam" id="PF02782"/>
    </source>
</evidence>
<evidence type="ECO:0000256" key="3">
    <source>
        <dbReference type="ARBA" id="ARBA00022777"/>
    </source>
</evidence>
<protein>
    <submittedName>
        <fullName evidence="6">Xylulose kinase</fullName>
    </submittedName>
</protein>
<gene>
    <name evidence="6" type="ORF">MEBOL_002273</name>
</gene>
<evidence type="ECO:0000313" key="7">
    <source>
        <dbReference type="Proteomes" id="UP000217289"/>
    </source>
</evidence>
<dbReference type="Pfam" id="PF02782">
    <property type="entry name" value="FGGY_C"/>
    <property type="match status" value="1"/>
</dbReference>
<dbReference type="GO" id="GO:0005975">
    <property type="term" value="P:carbohydrate metabolic process"/>
    <property type="evidence" value="ECO:0007669"/>
    <property type="project" value="InterPro"/>
</dbReference>
<dbReference type="PANTHER" id="PTHR43095">
    <property type="entry name" value="SUGAR KINASE"/>
    <property type="match status" value="1"/>
</dbReference>
<dbReference type="AlphaFoldDB" id="A0A250IAC2"/>
<keyword evidence="3 6" id="KW-0418">Kinase</keyword>
<dbReference type="EMBL" id="CP022163">
    <property type="protein sequence ID" value="ATB28824.1"/>
    <property type="molecule type" value="Genomic_DNA"/>
</dbReference>
<dbReference type="Gene3D" id="3.30.420.40">
    <property type="match status" value="2"/>
</dbReference>
<dbReference type="InterPro" id="IPR050406">
    <property type="entry name" value="FGGY_Carb_Kinase"/>
</dbReference>
<organism evidence="6 7">
    <name type="scientific">Melittangium boletus DSM 14713</name>
    <dbReference type="NCBI Taxonomy" id="1294270"/>
    <lineage>
        <taxon>Bacteria</taxon>
        <taxon>Pseudomonadati</taxon>
        <taxon>Myxococcota</taxon>
        <taxon>Myxococcia</taxon>
        <taxon>Myxococcales</taxon>
        <taxon>Cystobacterineae</taxon>
        <taxon>Archangiaceae</taxon>
        <taxon>Melittangium</taxon>
    </lineage>
</organism>
<evidence type="ECO:0000259" key="4">
    <source>
        <dbReference type="Pfam" id="PF00370"/>
    </source>
</evidence>
<proteinExistence type="inferred from homology"/>
<accession>A0A250IAC2</accession>
<reference evidence="6 7" key="1">
    <citation type="submission" date="2017-06" db="EMBL/GenBank/DDBJ databases">
        <authorList>
            <person name="Kim H.J."/>
            <person name="Triplett B.A."/>
        </authorList>
    </citation>
    <scope>NUCLEOTIDE SEQUENCE [LARGE SCALE GENOMIC DNA]</scope>
    <source>
        <strain evidence="6 7">DSM 14713</strain>
    </source>
</reference>
<dbReference type="CDD" id="cd07805">
    <property type="entry name" value="ASKHA_NBD_FGGY_CvXK-like"/>
    <property type="match status" value="1"/>
</dbReference>
<keyword evidence="7" id="KW-1185">Reference proteome</keyword>
<comment type="similarity">
    <text evidence="1">Belongs to the FGGY kinase family.</text>
</comment>
<evidence type="ECO:0000313" key="6">
    <source>
        <dbReference type="EMBL" id="ATB28824.1"/>
    </source>
</evidence>
<evidence type="ECO:0000256" key="1">
    <source>
        <dbReference type="ARBA" id="ARBA00009156"/>
    </source>
</evidence>
<dbReference type="GO" id="GO:0016301">
    <property type="term" value="F:kinase activity"/>
    <property type="evidence" value="ECO:0007669"/>
    <property type="project" value="UniProtKB-KW"/>
</dbReference>
<dbReference type="InterPro" id="IPR018485">
    <property type="entry name" value="FGGY_C"/>
</dbReference>
<dbReference type="SUPFAM" id="SSF53067">
    <property type="entry name" value="Actin-like ATPase domain"/>
    <property type="match status" value="2"/>
</dbReference>
<dbReference type="Pfam" id="PF00370">
    <property type="entry name" value="FGGY_N"/>
    <property type="match status" value="1"/>
</dbReference>
<sequence>MVRSPVGYIIRVTTSSNASILAIDLGTSAVKLAAVTLRGKILGGTVEPLNLQLLPEGGAEQDPESWWAAIVRGTRRLLDSGAVSASDILGINASVQWSGTVAVDAHGKPLRPALIWMDSRGRGHVRRVAHGFPAIEGYGLRQLFSWVRITGGAPTLSGKDPLGHILYLQSEHPDVYRDTYKFLEPKDWLNQRLCGRFVSSHDTITLHWVTDNRDLSRVAYDEGLLRMTGLPRDKLPDLVPAATVLGPLVPEAARALGLSDTVQVISGAPDILAAAVGSGAVRDHEAHLCMGTSAWISCHVPYKKTDLLHQMGSLPSALPGRYLLTNEQDAAGICLTTLKDRLLFGPESTLPEAERFPLLEREAGQVAAGSDQLLFLPWLNGERSPVDDATLRGAFFNQSLQTTRGHLVRAVMEGVAYNTRWLFSYVEKFVGRRLDSVRIIGGGARSRLWCQIQADVLDRRIQQVDEPVLANARGAAFQAAVALGRLTVEDIPALVPIAETFEPNPRNRALYDELFGEFLHLYKSNKAIFARLNRERRA</sequence>
<name>A0A250IAC2_9BACT</name>
<feature type="domain" description="Carbohydrate kinase FGGY N-terminal" evidence="4">
    <location>
        <begin position="20"/>
        <end position="277"/>
    </location>
</feature>
<dbReference type="RefSeq" id="WP_095977468.1">
    <property type="nucleotide sequence ID" value="NZ_CP022163.1"/>
</dbReference>
<dbReference type="Proteomes" id="UP000217289">
    <property type="component" value="Chromosome"/>
</dbReference>
<dbReference type="OrthoDB" id="9805576at2"/>